<evidence type="ECO:0000256" key="7">
    <source>
        <dbReference type="SAM" id="Phobius"/>
    </source>
</evidence>
<evidence type="ECO:0000256" key="6">
    <source>
        <dbReference type="SAM" id="MobiDB-lite"/>
    </source>
</evidence>
<dbReference type="EMBL" id="JAEHOE010000142">
    <property type="protein sequence ID" value="KAG2484774.1"/>
    <property type="molecule type" value="Genomic_DNA"/>
</dbReference>
<dbReference type="InterPro" id="IPR011042">
    <property type="entry name" value="6-blade_b-propeller_TolB-like"/>
</dbReference>
<feature type="transmembrane region" description="Helical" evidence="7">
    <location>
        <begin position="109"/>
        <end position="127"/>
    </location>
</feature>
<dbReference type="InterPro" id="IPR011333">
    <property type="entry name" value="SKP1/BTB/POZ_sf"/>
</dbReference>
<comment type="subcellular location">
    <subcellularLocation>
        <location evidence="1">Membrane</location>
        <topology evidence="1">Multi-pass membrane protein</topology>
    </subcellularLocation>
</comment>
<feature type="compositionally biased region" description="Gly residues" evidence="6">
    <location>
        <begin position="608"/>
        <end position="619"/>
    </location>
</feature>
<protein>
    <recommendedName>
        <fullName evidence="8">BTB domain-containing protein</fullName>
    </recommendedName>
</protein>
<dbReference type="AlphaFoldDB" id="A0A835XRL6"/>
<name>A0A835XRL6_9CHLO</name>
<comment type="pathway">
    <text evidence="2">Protein modification; protein ubiquitination.</text>
</comment>
<feature type="transmembrane region" description="Helical" evidence="7">
    <location>
        <begin position="12"/>
        <end position="31"/>
    </location>
</feature>
<dbReference type="SUPFAM" id="SSF54695">
    <property type="entry name" value="POZ domain"/>
    <property type="match status" value="1"/>
</dbReference>
<reference evidence="9" key="1">
    <citation type="journal article" date="2020" name="bioRxiv">
        <title>Comparative genomics of Chlamydomonas.</title>
        <authorList>
            <person name="Craig R.J."/>
            <person name="Hasan A.R."/>
            <person name="Ness R.W."/>
            <person name="Keightley P.D."/>
        </authorList>
    </citation>
    <scope>NUCLEOTIDE SEQUENCE</scope>
    <source>
        <strain evidence="9">CCAP 11/70</strain>
    </source>
</reference>
<feature type="region of interest" description="Disordered" evidence="6">
    <location>
        <begin position="407"/>
        <end position="467"/>
    </location>
</feature>
<dbReference type="SMART" id="SM00225">
    <property type="entry name" value="BTB"/>
    <property type="match status" value="1"/>
</dbReference>
<evidence type="ECO:0000256" key="1">
    <source>
        <dbReference type="ARBA" id="ARBA00004141"/>
    </source>
</evidence>
<dbReference type="Proteomes" id="UP000612055">
    <property type="component" value="Unassembled WGS sequence"/>
</dbReference>
<evidence type="ECO:0000256" key="2">
    <source>
        <dbReference type="ARBA" id="ARBA00004906"/>
    </source>
</evidence>
<dbReference type="InterPro" id="IPR005178">
    <property type="entry name" value="Ostalpha/TMEM184C"/>
</dbReference>
<gene>
    <name evidence="9" type="ORF">HYH03_016428</name>
</gene>
<feature type="domain" description="BTB" evidence="8">
    <location>
        <begin position="986"/>
        <end position="1049"/>
    </location>
</feature>
<comment type="caution">
    <text evidence="9">The sequence shown here is derived from an EMBL/GenBank/DDBJ whole genome shotgun (WGS) entry which is preliminary data.</text>
</comment>
<feature type="transmembrane region" description="Helical" evidence="7">
    <location>
        <begin position="289"/>
        <end position="307"/>
    </location>
</feature>
<feature type="region of interest" description="Disordered" evidence="6">
    <location>
        <begin position="573"/>
        <end position="619"/>
    </location>
</feature>
<keyword evidence="5 7" id="KW-0472">Membrane</keyword>
<feature type="compositionally biased region" description="Gly residues" evidence="6">
    <location>
        <begin position="407"/>
        <end position="418"/>
    </location>
</feature>
<dbReference type="InterPro" id="IPR000210">
    <property type="entry name" value="BTB/POZ_dom"/>
</dbReference>
<evidence type="ECO:0000313" key="10">
    <source>
        <dbReference type="Proteomes" id="UP000612055"/>
    </source>
</evidence>
<organism evidence="9 10">
    <name type="scientific">Edaphochlamys debaryana</name>
    <dbReference type="NCBI Taxonomy" id="47281"/>
    <lineage>
        <taxon>Eukaryota</taxon>
        <taxon>Viridiplantae</taxon>
        <taxon>Chlorophyta</taxon>
        <taxon>core chlorophytes</taxon>
        <taxon>Chlorophyceae</taxon>
        <taxon>CS clade</taxon>
        <taxon>Chlamydomonadales</taxon>
        <taxon>Chlamydomonadales incertae sedis</taxon>
        <taxon>Edaphochlamys</taxon>
    </lineage>
</organism>
<evidence type="ECO:0000256" key="3">
    <source>
        <dbReference type="ARBA" id="ARBA00022692"/>
    </source>
</evidence>
<keyword evidence="4 7" id="KW-1133">Transmembrane helix</keyword>
<feature type="transmembrane region" description="Helical" evidence="7">
    <location>
        <begin position="77"/>
        <end position="97"/>
    </location>
</feature>
<dbReference type="Gene3D" id="3.30.710.10">
    <property type="entry name" value="Potassium Channel Kv1.1, Chain A"/>
    <property type="match status" value="1"/>
</dbReference>
<feature type="compositionally biased region" description="Gly residues" evidence="6">
    <location>
        <begin position="582"/>
        <end position="600"/>
    </location>
</feature>
<proteinExistence type="predicted"/>
<feature type="region of interest" description="Disordered" evidence="6">
    <location>
        <begin position="530"/>
        <end position="552"/>
    </location>
</feature>
<dbReference type="CDD" id="cd18186">
    <property type="entry name" value="BTB_POZ_ZBTB_KLHL-like"/>
    <property type="match status" value="1"/>
</dbReference>
<dbReference type="OrthoDB" id="5348404at2759"/>
<evidence type="ECO:0000256" key="5">
    <source>
        <dbReference type="ARBA" id="ARBA00023136"/>
    </source>
</evidence>
<feature type="transmembrane region" description="Helical" evidence="7">
    <location>
        <begin position="248"/>
        <end position="268"/>
    </location>
</feature>
<evidence type="ECO:0000256" key="4">
    <source>
        <dbReference type="ARBA" id="ARBA00022989"/>
    </source>
</evidence>
<sequence>MAWPLRRYFRLLWWTLCFLTFLALPLTIWEFQKQHYDVHYQAWFIGGIFVILSMPISIYEIAMHTEYYTQPRLQKHVIRILLMVPIYAVDAWFALRFRKAREYLDPIRECYEAFVIYSFFAYLMAYLQDNLGDLDEYMSNKPQKQHLWGLHWILKPWDMGTRFLWECKKGVLNYVILRPICTALAFITDIFDKYGEGQINFKKSYIYLATVTSSSQLWALYCLIMLYTAMHAELAPIRPLSKFICIKAVVFVTFWQGIAIAILVYAGVIRNESWTTYDRQSVAAGIQDFLICIEMFLAALAHAYAFPPRDYMAGHSKGFFSNVRYIFDLRDVVDDVGMVVEEHVSSATSAVVKVPQRAVKKAAQGIAKNTKKLFGAGSGRSSSRLLDEEDEAAAKCALLGPAAVGSSGAGGGGAGGGGGRRHSSSSLGGDAGSPPEGMELLLAPQPHHMTPPAQQPGSAGAGAGGVASSPGFGASRAAAGAGFGLSSMPPPLPPAAAAASLGSGPVPGSAAGGGGLSGLIHSALYSTRSEPRALSGRLGASEGLRRHSGSEGEYEDVAAGFSGGVEMPLVTHAPPAPASREGLGGGGGGGGAAAGHGRLGVGLERHPSGGGGVTVGGGGAGGGPLSPVAVPAGGSGVGASGVRLKQGDASVRGSRGGTATGVVVRPCKDGGDEVLVLFNDGFRPLGGQPYGVGPLLPLRDAEGQPYTPSSATSRALFEPLSGCVFFREGHALMRLDADNVVTLAAGHKTEQGTADGEGGAARFHSCVPLAVDGRGCLFAVPAAPKALHQISVGTPLGSGSREPLPAVAVKTLPVGITQRLGAIMGIGCMADGASVVAVTQTAVHKLQLDGGGSGCVAETLVPLAGVEGATGWADGTGLAARFTAISGAVMDKAGALYISDDGGLRRMDAWGEVTTLIRRGLAGSTRYQLACLPGGGARVAVCGFNASTLTIVLDKSSPLASIAPPEVQTGRSACQVFDLLRRHGPSVVSLRVGGDTFNLHRSVLCAGSEFFARMLEGGFAEGGAGPTEPVELREADPRAFKPLFDYFYTVEAWGLGTGLQQVELGRSSASGGLGSLAGRSPAPVSRLDVPDALLRPTCELAGRLLLPPELQGWLQGATPGTAIDDLVWADRHGMSELAAQLKERIVRHRALVGAGGGEARAALERLAEYSTALAAELMQLLTQCK</sequence>
<keyword evidence="10" id="KW-1185">Reference proteome</keyword>
<dbReference type="SMART" id="SM01417">
    <property type="entry name" value="Solute_trans_a"/>
    <property type="match status" value="1"/>
</dbReference>
<dbReference type="Pfam" id="PF03619">
    <property type="entry name" value="Solute_trans_a"/>
    <property type="match status" value="1"/>
</dbReference>
<accession>A0A835XRL6</accession>
<feature type="transmembrane region" description="Helical" evidence="7">
    <location>
        <begin position="43"/>
        <end position="62"/>
    </location>
</feature>
<dbReference type="PROSITE" id="PS50097">
    <property type="entry name" value="BTB"/>
    <property type="match status" value="1"/>
</dbReference>
<dbReference type="GO" id="GO:0016020">
    <property type="term" value="C:membrane"/>
    <property type="evidence" value="ECO:0007669"/>
    <property type="project" value="UniProtKB-SubCell"/>
</dbReference>
<keyword evidence="3 7" id="KW-0812">Transmembrane</keyword>
<evidence type="ECO:0000313" key="9">
    <source>
        <dbReference type="EMBL" id="KAG2484774.1"/>
    </source>
</evidence>
<dbReference type="Pfam" id="PF00651">
    <property type="entry name" value="BTB"/>
    <property type="match status" value="1"/>
</dbReference>
<feature type="transmembrane region" description="Helical" evidence="7">
    <location>
        <begin position="204"/>
        <end position="228"/>
    </location>
</feature>
<dbReference type="PANTHER" id="PTHR23423">
    <property type="entry name" value="ORGANIC SOLUTE TRANSPORTER-RELATED"/>
    <property type="match status" value="1"/>
</dbReference>
<dbReference type="Gene3D" id="2.120.10.30">
    <property type="entry name" value="TolB, C-terminal domain"/>
    <property type="match status" value="2"/>
</dbReference>
<evidence type="ECO:0000259" key="8">
    <source>
        <dbReference type="PROSITE" id="PS50097"/>
    </source>
</evidence>